<accession>A0A8D8FHP5</accession>
<protein>
    <submittedName>
        <fullName evidence="1">(northern house mosquito) hypothetical protein</fullName>
    </submittedName>
</protein>
<dbReference type="EMBL" id="HBUE01065377">
    <property type="protein sequence ID" value="CAG6470471.1"/>
    <property type="molecule type" value="Transcribed_RNA"/>
</dbReference>
<organism evidence="1">
    <name type="scientific">Culex pipiens</name>
    <name type="common">House mosquito</name>
    <dbReference type="NCBI Taxonomy" id="7175"/>
    <lineage>
        <taxon>Eukaryota</taxon>
        <taxon>Metazoa</taxon>
        <taxon>Ecdysozoa</taxon>
        <taxon>Arthropoda</taxon>
        <taxon>Hexapoda</taxon>
        <taxon>Insecta</taxon>
        <taxon>Pterygota</taxon>
        <taxon>Neoptera</taxon>
        <taxon>Endopterygota</taxon>
        <taxon>Diptera</taxon>
        <taxon>Nematocera</taxon>
        <taxon>Culicoidea</taxon>
        <taxon>Culicidae</taxon>
        <taxon>Culicinae</taxon>
        <taxon>Culicini</taxon>
        <taxon>Culex</taxon>
        <taxon>Culex</taxon>
    </lineage>
</organism>
<evidence type="ECO:0000313" key="1">
    <source>
        <dbReference type="EMBL" id="CAG6470474.1"/>
    </source>
</evidence>
<proteinExistence type="predicted"/>
<sequence length="99" mass="11387">MPLSREIRPSILQENFAGIEHRAYRLRRMTTLQQSQNQILQICTHSASQPARGKVIRGQVRRCTFLSFQYPTAQADSDGGKAIFLLPWENIIFQSVKQI</sequence>
<dbReference type="AlphaFoldDB" id="A0A8D8FHP5"/>
<reference evidence="1" key="1">
    <citation type="submission" date="2021-05" db="EMBL/GenBank/DDBJ databases">
        <authorList>
            <person name="Alioto T."/>
            <person name="Alioto T."/>
            <person name="Gomez Garrido J."/>
        </authorList>
    </citation>
    <scope>NUCLEOTIDE SEQUENCE</scope>
</reference>
<name>A0A8D8FHP5_CULPI</name>
<dbReference type="EMBL" id="HBUE01065378">
    <property type="protein sequence ID" value="CAG6470474.1"/>
    <property type="molecule type" value="Transcribed_RNA"/>
</dbReference>